<dbReference type="PANTHER" id="PTHR30292:SF0">
    <property type="entry name" value="5-OXOPROLINASE SUBUNIT A"/>
    <property type="match status" value="1"/>
</dbReference>
<dbReference type="InterPro" id="IPR005501">
    <property type="entry name" value="LamB/YcsF/PxpA-like"/>
</dbReference>
<dbReference type="Proteomes" id="UP001595848">
    <property type="component" value="Unassembled WGS sequence"/>
</dbReference>
<dbReference type="EMBL" id="JBHSBV010000004">
    <property type="protein sequence ID" value="MFC4201757.1"/>
    <property type="molecule type" value="Genomic_DNA"/>
</dbReference>
<proteinExistence type="inferred from homology"/>
<dbReference type="NCBIfam" id="NF003816">
    <property type="entry name" value="PRK05406.1-5"/>
    <property type="match status" value="1"/>
</dbReference>
<protein>
    <recommendedName>
        <fullName evidence="1">5-oxoprolinase subunit A</fullName>
        <shortName evidence="1">5-OPase subunit A</shortName>
        <ecNumber evidence="1">3.5.2.9</ecNumber>
    </recommendedName>
    <alternativeName>
        <fullName evidence="1">5-oxoprolinase (ATP-hydrolyzing) subunit A</fullName>
    </alternativeName>
</protein>
<evidence type="ECO:0000256" key="1">
    <source>
        <dbReference type="HAMAP-Rule" id="MF_00691"/>
    </source>
</evidence>
<keyword evidence="3" id="KW-1185">Reference proteome</keyword>
<comment type="similarity">
    <text evidence="1">Belongs to the LamB/PxpA family.</text>
</comment>
<reference evidence="3" key="1">
    <citation type="journal article" date="2019" name="Int. J. Syst. Evol. Microbiol.">
        <title>The Global Catalogue of Microorganisms (GCM) 10K type strain sequencing project: providing services to taxonomists for standard genome sequencing and annotation.</title>
        <authorList>
            <consortium name="The Broad Institute Genomics Platform"/>
            <consortium name="The Broad Institute Genome Sequencing Center for Infectious Disease"/>
            <person name="Wu L."/>
            <person name="Ma J."/>
        </authorList>
    </citation>
    <scope>NUCLEOTIDE SEQUENCE [LARGE SCALE GENOMIC DNA]</scope>
    <source>
        <strain evidence="3">LMG 24813</strain>
    </source>
</reference>
<organism evidence="2 3">
    <name type="scientific">Candidimonas humi</name>
    <dbReference type="NCBI Taxonomy" id="683355"/>
    <lineage>
        <taxon>Bacteria</taxon>
        <taxon>Pseudomonadati</taxon>
        <taxon>Pseudomonadota</taxon>
        <taxon>Betaproteobacteria</taxon>
        <taxon>Burkholderiales</taxon>
        <taxon>Alcaligenaceae</taxon>
        <taxon>Candidimonas</taxon>
    </lineage>
</organism>
<dbReference type="NCBIfam" id="NF003814">
    <property type="entry name" value="PRK05406.1-3"/>
    <property type="match status" value="1"/>
</dbReference>
<dbReference type="CDD" id="cd10787">
    <property type="entry name" value="LamB_YcsF_like"/>
    <property type="match status" value="1"/>
</dbReference>
<comment type="catalytic activity">
    <reaction evidence="1">
        <text>5-oxo-L-proline + ATP + 2 H2O = L-glutamate + ADP + phosphate + H(+)</text>
        <dbReference type="Rhea" id="RHEA:10348"/>
        <dbReference type="ChEBI" id="CHEBI:15377"/>
        <dbReference type="ChEBI" id="CHEBI:15378"/>
        <dbReference type="ChEBI" id="CHEBI:29985"/>
        <dbReference type="ChEBI" id="CHEBI:30616"/>
        <dbReference type="ChEBI" id="CHEBI:43474"/>
        <dbReference type="ChEBI" id="CHEBI:58402"/>
        <dbReference type="ChEBI" id="CHEBI:456216"/>
        <dbReference type="EC" id="3.5.2.9"/>
    </reaction>
</comment>
<keyword evidence="1" id="KW-0067">ATP-binding</keyword>
<comment type="caution">
    <text evidence="2">The sequence shown here is derived from an EMBL/GenBank/DDBJ whole genome shotgun (WGS) entry which is preliminary data.</text>
</comment>
<dbReference type="RefSeq" id="WP_217964966.1">
    <property type="nucleotide sequence ID" value="NZ_JAHTBN010000004.1"/>
</dbReference>
<keyword evidence="1" id="KW-0378">Hydrolase</keyword>
<comment type="subunit">
    <text evidence="1">Forms a complex composed of PxpA, PxpB and PxpC.</text>
</comment>
<evidence type="ECO:0000313" key="2">
    <source>
        <dbReference type="EMBL" id="MFC4201757.1"/>
    </source>
</evidence>
<comment type="function">
    <text evidence="1">Catalyzes the cleavage of 5-oxoproline to form L-glutamate coupled to the hydrolysis of ATP to ADP and inorganic phosphate.</text>
</comment>
<keyword evidence="1" id="KW-0547">Nucleotide-binding</keyword>
<name>A0ABV8P1Q6_9BURK</name>
<dbReference type="Pfam" id="PF03746">
    <property type="entry name" value="LamB_YcsF"/>
    <property type="match status" value="1"/>
</dbReference>
<sequence>MNKLDLNCDMGESYGAWKMGDDLAVLPYVSSANIACGFHGGDPGTMRKTVAAALEHGVAVGAHPSLPDLLGFGRREIRLSPQEAYDCVVVQIGALAAVAASQGGKLHHVKAHGALYNMAARDTALADAICRAMRDVDPGLIVYGLAGSELVRAGQALGLRVAQEVFGDRSYEADGSLTPRSLPGAMIEDADASLRQVLSMVQRGRVTTRQGTEAEVQADTLCLHGDQPGAAQFAKKIRADLEAKGVTIATV</sequence>
<gene>
    <name evidence="1" type="primary">pxpA</name>
    <name evidence="2" type="ORF">ACFOY1_12410</name>
</gene>
<evidence type="ECO:0000313" key="3">
    <source>
        <dbReference type="Proteomes" id="UP001595848"/>
    </source>
</evidence>
<dbReference type="HAMAP" id="MF_00691">
    <property type="entry name" value="PxpA"/>
    <property type="match status" value="1"/>
</dbReference>
<accession>A0ABV8P1Q6</accession>
<dbReference type="EC" id="3.5.2.9" evidence="1"/>
<dbReference type="PANTHER" id="PTHR30292">
    <property type="entry name" value="UNCHARACTERIZED PROTEIN YBGL-RELATED"/>
    <property type="match status" value="1"/>
</dbReference>